<protein>
    <submittedName>
        <fullName evidence="4">Transglutaminase</fullName>
    </submittedName>
</protein>
<dbReference type="InterPro" id="IPR038765">
    <property type="entry name" value="Papain-like_cys_pep_sf"/>
</dbReference>
<evidence type="ECO:0000313" key="5">
    <source>
        <dbReference type="Proteomes" id="UP000215005"/>
    </source>
</evidence>
<feature type="compositionally biased region" description="Basic and acidic residues" evidence="1">
    <location>
        <begin position="609"/>
        <end position="625"/>
    </location>
</feature>
<feature type="compositionally biased region" description="Polar residues" evidence="1">
    <location>
        <begin position="25"/>
        <end position="36"/>
    </location>
</feature>
<feature type="transmembrane region" description="Helical" evidence="2">
    <location>
        <begin position="46"/>
        <end position="67"/>
    </location>
</feature>
<feature type="transmembrane region" description="Helical" evidence="2">
    <location>
        <begin position="629"/>
        <end position="652"/>
    </location>
</feature>
<dbReference type="AlphaFoldDB" id="A0A223S6K3"/>
<dbReference type="PANTHER" id="PTHR42736">
    <property type="entry name" value="PROTEIN-GLUTAMINE GAMMA-GLUTAMYLTRANSFERASE"/>
    <property type="match status" value="1"/>
</dbReference>
<dbReference type="OrthoDB" id="9804023at2"/>
<dbReference type="SUPFAM" id="SSF54001">
    <property type="entry name" value="Cysteine proteinases"/>
    <property type="match status" value="1"/>
</dbReference>
<keyword evidence="2" id="KW-0812">Transmembrane</keyword>
<proteinExistence type="predicted"/>
<evidence type="ECO:0000313" key="4">
    <source>
        <dbReference type="EMBL" id="ASU83745.1"/>
    </source>
</evidence>
<feature type="transmembrane region" description="Helical" evidence="2">
    <location>
        <begin position="181"/>
        <end position="197"/>
    </location>
</feature>
<accession>A0A223S6K3</accession>
<dbReference type="SMART" id="SM00460">
    <property type="entry name" value="TGc"/>
    <property type="match status" value="1"/>
</dbReference>
<keyword evidence="5" id="KW-1185">Reference proteome</keyword>
<feature type="transmembrane region" description="Helical" evidence="2">
    <location>
        <begin position="98"/>
        <end position="119"/>
    </location>
</feature>
<feature type="transmembrane region" description="Helical" evidence="2">
    <location>
        <begin position="155"/>
        <end position="174"/>
    </location>
</feature>
<feature type="transmembrane region" description="Helical" evidence="2">
    <location>
        <begin position="258"/>
        <end position="279"/>
    </location>
</feature>
<dbReference type="EMBL" id="CP022753">
    <property type="protein sequence ID" value="ASU83745.1"/>
    <property type="molecule type" value="Genomic_DNA"/>
</dbReference>
<dbReference type="InterPro" id="IPR002931">
    <property type="entry name" value="Transglutaminase-like"/>
</dbReference>
<organism evidence="4 5">
    <name type="scientific">Nocardiopsis gilva YIM 90087</name>
    <dbReference type="NCBI Taxonomy" id="1235441"/>
    <lineage>
        <taxon>Bacteria</taxon>
        <taxon>Bacillati</taxon>
        <taxon>Actinomycetota</taxon>
        <taxon>Actinomycetes</taxon>
        <taxon>Streptosporangiales</taxon>
        <taxon>Nocardiopsidaceae</taxon>
        <taxon>Nocardiopsis</taxon>
    </lineage>
</organism>
<dbReference type="PANTHER" id="PTHR42736:SF1">
    <property type="entry name" value="PROTEIN-GLUTAMINE GAMMA-GLUTAMYLTRANSFERASE"/>
    <property type="match status" value="1"/>
</dbReference>
<feature type="domain" description="Transglutaminase-like" evidence="3">
    <location>
        <begin position="507"/>
        <end position="577"/>
    </location>
</feature>
<dbReference type="Gene3D" id="3.10.620.30">
    <property type="match status" value="1"/>
</dbReference>
<dbReference type="InterPro" id="IPR052901">
    <property type="entry name" value="Bact_TGase-like"/>
</dbReference>
<feature type="transmembrane region" description="Helical" evidence="2">
    <location>
        <begin position="73"/>
        <end position="91"/>
    </location>
</feature>
<reference evidence="4 5" key="1">
    <citation type="submission" date="2017-08" db="EMBL/GenBank/DDBJ databases">
        <title>The complete genome sequence of Nocardiopsis gilva YIM 90087.</title>
        <authorList>
            <person name="Yin M."/>
            <person name="Tang S."/>
        </authorList>
    </citation>
    <scope>NUCLEOTIDE SEQUENCE [LARGE SCALE GENOMIC DNA]</scope>
    <source>
        <strain evidence="4 5">YIM 90087</strain>
    </source>
</reference>
<name>A0A223S6K3_9ACTN</name>
<evidence type="ECO:0000259" key="3">
    <source>
        <dbReference type="SMART" id="SM00460"/>
    </source>
</evidence>
<dbReference type="KEGG" id="ngv:CDO52_13995"/>
<dbReference type="Proteomes" id="UP000215005">
    <property type="component" value="Chromosome"/>
</dbReference>
<keyword evidence="2" id="KW-0472">Membrane</keyword>
<gene>
    <name evidence="4" type="ORF">CDO52_13995</name>
</gene>
<evidence type="ECO:0000256" key="2">
    <source>
        <dbReference type="SAM" id="Phobius"/>
    </source>
</evidence>
<dbReference type="Pfam" id="PF01841">
    <property type="entry name" value="Transglut_core"/>
    <property type="match status" value="1"/>
</dbReference>
<keyword evidence="2" id="KW-1133">Transmembrane helix</keyword>
<dbReference type="RefSeq" id="WP_094932434.1">
    <property type="nucleotide sequence ID" value="NZ_CP022753.1"/>
</dbReference>
<feature type="region of interest" description="Disordered" evidence="1">
    <location>
        <begin position="574"/>
        <end position="625"/>
    </location>
</feature>
<sequence length="774" mass="79307">MVELMPRPSGRRNVQRPDAARAASNDRQTTPETTGQPVRRPWPQAILVWTALVCSTAAGGVAVAPAYTDLRPPLVLLVACASASVLATAALRRRFDGLGALLAGLPLPLAAVVGTAAALPGQTPGMFLGAGDALLHSGARILTSTAPTPLSVDTLTLPLLATWLAGAATALAWCAGRQVTALLPGILLLIGAVILNGPAAPPAYAAIGLLAVGAAVVMSTTAHGTAAASAAPSGLTVRVDADPAVSARSGLRQGLGTGLTVLLVGVLTVIAGPAAVAGWNAEPGDPRAVMQPPTEPEPALNPLSYLSAWAADPDEPLLTVQADEPVRLRWVALGDFTGSTWLPEGGYRAAGRVLPAPVPPPPNATSAAATITVGEGLPGNWAPVIGAPTTIGLSTPGYDAVSGSVVNLGADIAGESYETSGEVGDWDPEELADTPTPAGRAFDRYRELPPGAPPILNEIVSQVAIEGSPYRRATALAKYLRDSHTFDPETPGGHGYANLDTFLATPGQAGGGGTSEQFASAFAMLARAAGLPSRVAVGFGQGTDEGGGEYRVDTGDAVAWGEVYFDGVGWVPFDVTPGGSDTGQEDDEPAPGEAPPPPPEDSGGAADEDNAHDIEPPRSSESDHGRTTLLVGISAGGGLLAAVLLIPGARLLRGRRRLRARDPGARVLGAWRELRDGLRMCGAPASAGLTVTEVAAAVRRRLPEQERGREAAELARLEEAVNAVGFAPGSVDAAVAANAAATVRRQIRSLRAAQRRGRRLAWWFDPRSLFWRSS</sequence>
<feature type="transmembrane region" description="Helical" evidence="2">
    <location>
        <begin position="203"/>
        <end position="222"/>
    </location>
</feature>
<evidence type="ECO:0000256" key="1">
    <source>
        <dbReference type="SAM" id="MobiDB-lite"/>
    </source>
</evidence>
<feature type="region of interest" description="Disordered" evidence="1">
    <location>
        <begin position="1"/>
        <end position="39"/>
    </location>
</feature>